<evidence type="ECO:0000256" key="5">
    <source>
        <dbReference type="ARBA" id="ARBA00093199"/>
    </source>
</evidence>
<dbReference type="Gene3D" id="3.40.50.12500">
    <property type="match status" value="1"/>
</dbReference>
<dbReference type="AlphaFoldDB" id="A0A7W3JHK5"/>
<dbReference type="PANTHER" id="PTHR28047">
    <property type="entry name" value="PROTEIN DCG1"/>
    <property type="match status" value="1"/>
</dbReference>
<keyword evidence="8" id="KW-1185">Reference proteome</keyword>
<evidence type="ECO:0000256" key="2">
    <source>
        <dbReference type="ARBA" id="ARBA00051635"/>
    </source>
</evidence>
<dbReference type="OrthoDB" id="9791723at2"/>
<evidence type="ECO:0000256" key="1">
    <source>
        <dbReference type="ARBA" id="ARBA00038414"/>
    </source>
</evidence>
<reference evidence="7 9" key="2">
    <citation type="submission" date="2020-07" db="EMBL/GenBank/DDBJ databases">
        <title>Sequencing the genomes of 1000 actinobacteria strains.</title>
        <authorList>
            <person name="Klenk H.-P."/>
        </authorList>
    </citation>
    <scope>NUCLEOTIDE SEQUENCE [LARGE SCALE GENOMIC DNA]</scope>
    <source>
        <strain evidence="7 9">DSM 10309</strain>
    </source>
</reference>
<gene>
    <name evidence="7" type="ORF">FB463_001165</name>
    <name evidence="6" type="ORF">FFA01_02900</name>
</gene>
<evidence type="ECO:0000256" key="3">
    <source>
        <dbReference type="ARBA" id="ARBA00066406"/>
    </source>
</evidence>
<evidence type="ECO:0000313" key="9">
    <source>
        <dbReference type="Proteomes" id="UP000522688"/>
    </source>
</evidence>
<dbReference type="InterPro" id="IPR052186">
    <property type="entry name" value="Hydantoin_racemase-like"/>
</dbReference>
<dbReference type="FunFam" id="3.40.50.12500:FF:000001">
    <property type="entry name" value="Putative hydantoin racemase"/>
    <property type="match status" value="1"/>
</dbReference>
<evidence type="ECO:0000313" key="8">
    <source>
        <dbReference type="Proteomes" id="UP000321154"/>
    </source>
</evidence>
<dbReference type="EMBL" id="JACGWW010000001">
    <property type="protein sequence ID" value="MBA8812941.1"/>
    <property type="molecule type" value="Genomic_DNA"/>
</dbReference>
<dbReference type="Pfam" id="PF01177">
    <property type="entry name" value="Asp_Glu_race"/>
    <property type="match status" value="1"/>
</dbReference>
<dbReference type="InterPro" id="IPR053714">
    <property type="entry name" value="Iso_Racemase_Enz_sf"/>
</dbReference>
<dbReference type="EC" id="5.1.99.5" evidence="3"/>
<reference evidence="6 8" key="1">
    <citation type="submission" date="2019-07" db="EMBL/GenBank/DDBJ databases">
        <title>Whole genome shotgun sequence of Frigoribacterium faeni NBRC 103066.</title>
        <authorList>
            <person name="Hosoyama A."/>
            <person name="Uohara A."/>
            <person name="Ohji S."/>
            <person name="Ichikawa N."/>
        </authorList>
    </citation>
    <scope>NUCLEOTIDE SEQUENCE [LARGE SCALE GENOMIC DNA]</scope>
    <source>
        <strain evidence="6 8">NBRC 103066</strain>
    </source>
</reference>
<dbReference type="PANTHER" id="PTHR28047:SF5">
    <property type="entry name" value="PROTEIN DCG1"/>
    <property type="match status" value="1"/>
</dbReference>
<protein>
    <recommendedName>
        <fullName evidence="4">Hydantoin racemase</fullName>
        <ecNumber evidence="3">5.1.99.5</ecNumber>
    </recommendedName>
</protein>
<evidence type="ECO:0000256" key="4">
    <source>
        <dbReference type="ARBA" id="ARBA00067972"/>
    </source>
</evidence>
<dbReference type="GO" id="GO:0036348">
    <property type="term" value="F:hydantoin racemase activity"/>
    <property type="evidence" value="ECO:0007669"/>
    <property type="project" value="UniProtKB-EC"/>
</dbReference>
<keyword evidence="7" id="KW-0413">Isomerase</keyword>
<evidence type="ECO:0000313" key="6">
    <source>
        <dbReference type="EMBL" id="GEK81981.1"/>
    </source>
</evidence>
<accession>A0A7W3JHK5</accession>
<comment type="catalytic activity">
    <reaction evidence="5">
        <text>D-5-benzylhydantoin = L-5-benzylhydantoin</text>
        <dbReference type="Rhea" id="RHEA:83991"/>
        <dbReference type="ChEBI" id="CHEBI:176864"/>
        <dbReference type="ChEBI" id="CHEBI:233540"/>
    </reaction>
</comment>
<dbReference type="EMBL" id="BJUV01000002">
    <property type="protein sequence ID" value="GEK81981.1"/>
    <property type="molecule type" value="Genomic_DNA"/>
</dbReference>
<dbReference type="Proteomes" id="UP000321154">
    <property type="component" value="Unassembled WGS sequence"/>
</dbReference>
<dbReference type="InterPro" id="IPR015942">
    <property type="entry name" value="Asp/Glu/hydantoin_racemase"/>
</dbReference>
<dbReference type="RefSeq" id="WP_146852224.1">
    <property type="nucleotide sequence ID" value="NZ_BAAAHR010000002.1"/>
</dbReference>
<name>A0A7W3JHK5_9MICO</name>
<proteinExistence type="inferred from homology"/>
<dbReference type="Proteomes" id="UP000522688">
    <property type="component" value="Unassembled WGS sequence"/>
</dbReference>
<comment type="similarity">
    <text evidence="1">Belongs to the HyuE racemase family.</text>
</comment>
<evidence type="ECO:0000313" key="7">
    <source>
        <dbReference type="EMBL" id="MBA8812941.1"/>
    </source>
</evidence>
<organism evidence="7 9">
    <name type="scientific">Frigoribacterium faeni</name>
    <dbReference type="NCBI Taxonomy" id="145483"/>
    <lineage>
        <taxon>Bacteria</taxon>
        <taxon>Bacillati</taxon>
        <taxon>Actinomycetota</taxon>
        <taxon>Actinomycetes</taxon>
        <taxon>Micrococcales</taxon>
        <taxon>Microbacteriaceae</taxon>
        <taxon>Frigoribacterium</taxon>
    </lineage>
</organism>
<comment type="caution">
    <text evidence="7">The sequence shown here is derived from an EMBL/GenBank/DDBJ whole genome shotgun (WGS) entry which is preliminary data.</text>
</comment>
<dbReference type="GO" id="GO:0047661">
    <property type="term" value="F:amino-acid racemase activity"/>
    <property type="evidence" value="ECO:0007669"/>
    <property type="project" value="InterPro"/>
</dbReference>
<comment type="catalytic activity">
    <reaction evidence="2">
        <text>a D-5-monosubstituted hydantoin = a L-5-monosubstituted hydantoin</text>
        <dbReference type="Rhea" id="RHEA:46624"/>
        <dbReference type="ChEBI" id="CHEBI:86339"/>
        <dbReference type="ChEBI" id="CHEBI:86340"/>
        <dbReference type="EC" id="5.1.99.5"/>
    </reaction>
</comment>
<sequence length="247" mass="25555">MHVRIINPNTSSSMTRSIGVAARAAASPSTVVTAVEPSMGPASIESHFEEALAVPGLLERISEGERDGVDAYVIACFGDPGLDAARELASGPVIGIAEAAFHAASFVARRFGVVTTLERTTGRARELVDRYGFRPACTEVRACEIAVLDLDDPASEARRVVADECRAVLAGGAEAVVLGCAGMADLCHDLSAELGVPVVDGVGAATAFAESLVRLRLRTSPRGEYAPPPAKEITGLLRPFSLAGASA</sequence>